<dbReference type="AlphaFoldDB" id="A0A8H3H7C0"/>
<keyword evidence="1" id="KW-0812">Transmembrane</keyword>
<protein>
    <submittedName>
        <fullName evidence="2">Uncharacterized protein</fullName>
    </submittedName>
</protein>
<gene>
    <name evidence="2" type="ORF">RDB_LOCUS115389</name>
</gene>
<proteinExistence type="predicted"/>
<keyword evidence="1" id="KW-0472">Membrane</keyword>
<evidence type="ECO:0000256" key="1">
    <source>
        <dbReference type="SAM" id="Phobius"/>
    </source>
</evidence>
<feature type="transmembrane region" description="Helical" evidence="1">
    <location>
        <begin position="646"/>
        <end position="668"/>
    </location>
</feature>
<feature type="transmembrane region" description="Helical" evidence="1">
    <location>
        <begin position="613"/>
        <end position="634"/>
    </location>
</feature>
<dbReference type="EMBL" id="CAJMXA010003561">
    <property type="protein sequence ID" value="CAE6503048.1"/>
    <property type="molecule type" value="Genomic_DNA"/>
</dbReference>
<comment type="caution">
    <text evidence="2">The sequence shown here is derived from an EMBL/GenBank/DDBJ whole genome shotgun (WGS) entry which is preliminary data.</text>
</comment>
<evidence type="ECO:0000313" key="3">
    <source>
        <dbReference type="Proteomes" id="UP000663853"/>
    </source>
</evidence>
<sequence>MNNSNANPPPDLGRTAELIVYSTQRRLRINGVSDESARWQYHCPLVFGTEIDMNGVLSPVCYYDDKDISNMVTQNGSRTLNIIKPQGDPESVEDDYLFSINIQRETDNGGCFQGVLNDHEGEWDWRGRFSGRRTQARGVPGEEIYGPDGHSTLQELLSYPSMSVQGTNPAQEEASHILGRIIQASIPEDVRQILQLSIPFLDQEEEGIRQLAPDFLPRAAVVTMFKQWQKSEHVDSKQRNQIDTDRCDKFYPACAANSTPTSGPDPVEEFGWDRERDADVIQRVQGQYRKINLACYRLGYRRKVTRFQPFLAHPAYWYERLAEYLVSPTHRERFALRVLVHDPQVEPDIHDWYTQLALLREAAGDNVGNAPSIEDVTNTLKGVALLSSINEVQLDDSFITNLNELFTEIENLRVDSEEYIQLNKLLAKRQTLARSGARRAIMQSLQHYRSSFWRVPNFGEISKALCRDSSSMKCLGLPMQAVAPILVAVAMSTLINTLAAGDKQLSLKEKIAVCLSLAPIGAPAMTRVWDWAKCIGAYITEALPSRVGKVLSTAITKVTGAIRSRLSKSKLGMTLIFTLGVVVAGLCVWGAFERFQQARRDGKIIDKLAAGCDLMLSFLFSLVTVCEAGVALIYGANSVLACCGVLSGGIAASALISSLAFAVVKWYLHRDPIVPLISKYGDMYGLLKR</sequence>
<dbReference type="Proteomes" id="UP000663853">
    <property type="component" value="Unassembled WGS sequence"/>
</dbReference>
<keyword evidence="1" id="KW-1133">Transmembrane helix</keyword>
<accession>A0A8H3H7C0</accession>
<organism evidence="2 3">
    <name type="scientific">Rhizoctonia solani</name>
    <dbReference type="NCBI Taxonomy" id="456999"/>
    <lineage>
        <taxon>Eukaryota</taxon>
        <taxon>Fungi</taxon>
        <taxon>Dikarya</taxon>
        <taxon>Basidiomycota</taxon>
        <taxon>Agaricomycotina</taxon>
        <taxon>Agaricomycetes</taxon>
        <taxon>Cantharellales</taxon>
        <taxon>Ceratobasidiaceae</taxon>
        <taxon>Rhizoctonia</taxon>
    </lineage>
</organism>
<name>A0A8H3H7C0_9AGAM</name>
<feature type="transmembrane region" description="Helical" evidence="1">
    <location>
        <begin position="571"/>
        <end position="592"/>
    </location>
</feature>
<reference evidence="2" key="1">
    <citation type="submission" date="2021-01" db="EMBL/GenBank/DDBJ databases">
        <authorList>
            <person name="Kaushik A."/>
        </authorList>
    </citation>
    <scope>NUCLEOTIDE SEQUENCE</scope>
    <source>
        <strain evidence="2">AG6-10EEA</strain>
    </source>
</reference>
<evidence type="ECO:0000313" key="2">
    <source>
        <dbReference type="EMBL" id="CAE6503048.1"/>
    </source>
</evidence>